<accession>A0A382FCP7</accession>
<dbReference type="PANTHER" id="PTHR11552:SF147">
    <property type="entry name" value="CHOLINE DEHYDROGENASE, MITOCHONDRIAL"/>
    <property type="match status" value="1"/>
</dbReference>
<evidence type="ECO:0000256" key="3">
    <source>
        <dbReference type="ARBA" id="ARBA00022630"/>
    </source>
</evidence>
<dbReference type="SUPFAM" id="SSF54373">
    <property type="entry name" value="FAD-linked reductases, C-terminal domain"/>
    <property type="match status" value="1"/>
</dbReference>
<dbReference type="AlphaFoldDB" id="A0A382FCP7"/>
<dbReference type="PANTHER" id="PTHR11552">
    <property type="entry name" value="GLUCOSE-METHANOL-CHOLINE GMC OXIDOREDUCTASE"/>
    <property type="match status" value="1"/>
</dbReference>
<keyword evidence="3" id="KW-0285">Flavoprotein</keyword>
<feature type="non-terminal residue" evidence="6">
    <location>
        <position position="1"/>
    </location>
</feature>
<evidence type="ECO:0000313" key="6">
    <source>
        <dbReference type="EMBL" id="SVB60074.1"/>
    </source>
</evidence>
<gene>
    <name evidence="6" type="ORF">METZ01_LOCUS212928</name>
</gene>
<dbReference type="InterPro" id="IPR012132">
    <property type="entry name" value="GMC_OxRdtase"/>
</dbReference>
<reference evidence="6" key="1">
    <citation type="submission" date="2018-05" db="EMBL/GenBank/DDBJ databases">
        <authorList>
            <person name="Lanie J.A."/>
            <person name="Ng W.-L."/>
            <person name="Kazmierczak K.M."/>
            <person name="Andrzejewski T.M."/>
            <person name="Davidsen T.M."/>
            <person name="Wayne K.J."/>
            <person name="Tettelin H."/>
            <person name="Glass J.I."/>
            <person name="Rusch D."/>
            <person name="Podicherti R."/>
            <person name="Tsui H.-C.T."/>
            <person name="Winkler M.E."/>
        </authorList>
    </citation>
    <scope>NUCLEOTIDE SEQUENCE</scope>
</reference>
<dbReference type="InterPro" id="IPR007867">
    <property type="entry name" value="GMC_OxRtase_C"/>
</dbReference>
<dbReference type="InterPro" id="IPR036188">
    <property type="entry name" value="FAD/NAD-bd_sf"/>
</dbReference>
<dbReference type="PROSITE" id="PS00624">
    <property type="entry name" value="GMC_OXRED_2"/>
    <property type="match status" value="1"/>
</dbReference>
<comment type="cofactor">
    <cofactor evidence="1">
        <name>FAD</name>
        <dbReference type="ChEBI" id="CHEBI:57692"/>
    </cofactor>
</comment>
<feature type="domain" description="Glucose-methanol-choline oxidoreductase N-terminal" evidence="5">
    <location>
        <begin position="17"/>
        <end position="31"/>
    </location>
</feature>
<name>A0A382FCP7_9ZZZZ</name>
<protein>
    <recommendedName>
        <fullName evidence="5">Glucose-methanol-choline oxidoreductase N-terminal domain-containing protein</fullName>
    </recommendedName>
</protein>
<evidence type="ECO:0000256" key="4">
    <source>
        <dbReference type="ARBA" id="ARBA00022827"/>
    </source>
</evidence>
<dbReference type="Gene3D" id="3.30.410.40">
    <property type="match status" value="1"/>
</dbReference>
<dbReference type="GO" id="GO:0016614">
    <property type="term" value="F:oxidoreductase activity, acting on CH-OH group of donors"/>
    <property type="evidence" value="ECO:0007669"/>
    <property type="project" value="InterPro"/>
</dbReference>
<proteinExistence type="inferred from homology"/>
<dbReference type="EMBL" id="UINC01048933">
    <property type="protein sequence ID" value="SVB60074.1"/>
    <property type="molecule type" value="Genomic_DNA"/>
</dbReference>
<dbReference type="GO" id="GO:0050660">
    <property type="term" value="F:flavin adenine dinucleotide binding"/>
    <property type="evidence" value="ECO:0007669"/>
    <property type="project" value="InterPro"/>
</dbReference>
<dbReference type="SUPFAM" id="SSF51905">
    <property type="entry name" value="FAD/NAD(P)-binding domain"/>
    <property type="match status" value="1"/>
</dbReference>
<dbReference type="Pfam" id="PF05199">
    <property type="entry name" value="GMC_oxred_C"/>
    <property type="match status" value="1"/>
</dbReference>
<evidence type="ECO:0000256" key="2">
    <source>
        <dbReference type="ARBA" id="ARBA00010790"/>
    </source>
</evidence>
<keyword evidence="4" id="KW-0274">FAD</keyword>
<dbReference type="InterPro" id="IPR000172">
    <property type="entry name" value="GMC_OxRdtase_N"/>
</dbReference>
<evidence type="ECO:0000259" key="5">
    <source>
        <dbReference type="PROSITE" id="PS00624"/>
    </source>
</evidence>
<comment type="similarity">
    <text evidence="2">Belongs to the GMC oxidoreductase family.</text>
</comment>
<sequence>QGEKFTVYGNQIILSAGAVASPQLLMLSGIGPADQLTSLGIDVVKDNPGVGANLRDHPIMSALWTVKEGHIQDPGAPRTQVAARYTATGSEIRNDMKLSFNSFAIADSRIEDRLSESSQSHHADINTPIGVKISVSLQLAESVGHLRLVSSDINEQPELNFNYYSTEFDLERGREGMRKAINLGESNHFSDIISQRLQPTDVDLSNDHKLDDWILRNATTGQHISGTCKMGPDSDELAVVNQFGDVRGTTNLKVIDASIMPDCIRANTNATTMMIAERMIDLI</sequence>
<dbReference type="Pfam" id="PF00732">
    <property type="entry name" value="GMC_oxred_N"/>
    <property type="match status" value="1"/>
</dbReference>
<dbReference type="Gene3D" id="3.50.50.60">
    <property type="entry name" value="FAD/NAD(P)-binding domain"/>
    <property type="match status" value="1"/>
</dbReference>
<evidence type="ECO:0000256" key="1">
    <source>
        <dbReference type="ARBA" id="ARBA00001974"/>
    </source>
</evidence>
<organism evidence="6">
    <name type="scientific">marine metagenome</name>
    <dbReference type="NCBI Taxonomy" id="408172"/>
    <lineage>
        <taxon>unclassified sequences</taxon>
        <taxon>metagenomes</taxon>
        <taxon>ecological metagenomes</taxon>
    </lineage>
</organism>